<accession>A0A1T5ANF4</accession>
<dbReference type="PANTHER" id="PTHR45947:SF3">
    <property type="entry name" value="SULFOQUINOVOSYL TRANSFERASE SQD2"/>
    <property type="match status" value="1"/>
</dbReference>
<gene>
    <name evidence="3" type="ORF">SAMN05660349_00773</name>
</gene>
<dbReference type="InterPro" id="IPR001296">
    <property type="entry name" value="Glyco_trans_1"/>
</dbReference>
<dbReference type="EMBL" id="FUYQ01000004">
    <property type="protein sequence ID" value="SKB36561.1"/>
    <property type="molecule type" value="Genomic_DNA"/>
</dbReference>
<reference evidence="4" key="1">
    <citation type="submission" date="2017-02" db="EMBL/GenBank/DDBJ databases">
        <authorList>
            <person name="Varghese N."/>
            <person name="Submissions S."/>
        </authorList>
    </citation>
    <scope>NUCLEOTIDE SEQUENCE [LARGE SCALE GENOMIC DNA]</scope>
    <source>
        <strain evidence="4">DSM 24967</strain>
    </source>
</reference>
<protein>
    <submittedName>
        <fullName evidence="3">Glycosyltransferase involved in cell wall bisynthesis</fullName>
    </submittedName>
</protein>
<proteinExistence type="predicted"/>
<keyword evidence="4" id="KW-1185">Reference proteome</keyword>
<dbReference type="PANTHER" id="PTHR45947">
    <property type="entry name" value="SULFOQUINOVOSYL TRANSFERASE SQD2"/>
    <property type="match status" value="1"/>
</dbReference>
<evidence type="ECO:0000313" key="3">
    <source>
        <dbReference type="EMBL" id="SKB36561.1"/>
    </source>
</evidence>
<evidence type="ECO:0000259" key="1">
    <source>
        <dbReference type="Pfam" id="PF00534"/>
    </source>
</evidence>
<keyword evidence="3" id="KW-0808">Transferase</keyword>
<evidence type="ECO:0000259" key="2">
    <source>
        <dbReference type="Pfam" id="PF13439"/>
    </source>
</evidence>
<dbReference type="GO" id="GO:0016757">
    <property type="term" value="F:glycosyltransferase activity"/>
    <property type="evidence" value="ECO:0007669"/>
    <property type="project" value="InterPro"/>
</dbReference>
<name>A0A1T5ANF4_9BACT</name>
<organism evidence="3 4">
    <name type="scientific">Parabacteroides chartae</name>
    <dbReference type="NCBI Taxonomy" id="1037355"/>
    <lineage>
        <taxon>Bacteria</taxon>
        <taxon>Pseudomonadati</taxon>
        <taxon>Bacteroidota</taxon>
        <taxon>Bacteroidia</taxon>
        <taxon>Bacteroidales</taxon>
        <taxon>Tannerellaceae</taxon>
        <taxon>Parabacteroides</taxon>
    </lineage>
</organism>
<dbReference type="RefSeq" id="WP_079682474.1">
    <property type="nucleotide sequence ID" value="NZ_FUYQ01000004.1"/>
</dbReference>
<dbReference type="SUPFAM" id="SSF53756">
    <property type="entry name" value="UDP-Glycosyltransferase/glycogen phosphorylase"/>
    <property type="match status" value="1"/>
</dbReference>
<feature type="domain" description="Glycosyltransferase subfamily 4-like N-terminal" evidence="2">
    <location>
        <begin position="21"/>
        <end position="195"/>
    </location>
</feature>
<dbReference type="Pfam" id="PF13439">
    <property type="entry name" value="Glyco_transf_4"/>
    <property type="match status" value="1"/>
</dbReference>
<dbReference type="AlphaFoldDB" id="A0A1T5ANF4"/>
<sequence length="387" mass="44527">MKIVHICVTGIWGEQYAYQENLLPHYHKIMGNEVTIIASTYSKYTEGKPVEEPVGISYLQDGTKLIRLQHTIPINLINKHLHLVSGLKKSILEENPDLLFVHDLACLNFKCLVSIKRMKPNIKIVFDNHADYVNSLHSPITKFLHKVIYRFYLAKDFIQIADCFYGVTPSRCDFLHDAYRIPHKKINLLIMGADDEKMQVDKKEQLRKEVRDRYNITDNDFLIISGGKIDLKKNIHVLANAVNNINNEKIKILIFGTISSDLETAFQKERSNKVQTIGWIQSDKVYELFYAADLIMFTGLHSVLWEQAVASKTPCAFSKIEGFTHVSFNSNCILLENNTSSYYQKVLNDVLNDGVTYNRLKVNSNSKLTEQFYYSNIAKQVIEDSHI</sequence>
<feature type="domain" description="Glycosyl transferase family 1" evidence="1">
    <location>
        <begin position="208"/>
        <end position="364"/>
    </location>
</feature>
<dbReference type="InterPro" id="IPR028098">
    <property type="entry name" value="Glyco_trans_4-like_N"/>
</dbReference>
<dbReference type="Pfam" id="PF00534">
    <property type="entry name" value="Glycos_transf_1"/>
    <property type="match status" value="1"/>
</dbReference>
<dbReference type="InterPro" id="IPR050194">
    <property type="entry name" value="Glycosyltransferase_grp1"/>
</dbReference>
<dbReference type="Gene3D" id="3.40.50.2000">
    <property type="entry name" value="Glycogen Phosphorylase B"/>
    <property type="match status" value="2"/>
</dbReference>
<dbReference type="Proteomes" id="UP000190852">
    <property type="component" value="Unassembled WGS sequence"/>
</dbReference>
<evidence type="ECO:0000313" key="4">
    <source>
        <dbReference type="Proteomes" id="UP000190852"/>
    </source>
</evidence>